<dbReference type="GO" id="GO:0005759">
    <property type="term" value="C:mitochondrial matrix"/>
    <property type="evidence" value="ECO:0007669"/>
    <property type="project" value="UniProtKB-SubCell"/>
</dbReference>
<dbReference type="InterPro" id="IPR005467">
    <property type="entry name" value="His_kinase_dom"/>
</dbReference>
<dbReference type="FunFam" id="1.20.140.20:FF:000001">
    <property type="entry name" value="[Pyruvate dehydrogenase (acetyl-transferring)] kinase isozyme 2, mitochondrial"/>
    <property type="match status" value="1"/>
</dbReference>
<name>A0A8C4QWY3_EPTBU</name>
<dbReference type="Ensembl" id="ENSEBUT00000021476.1">
    <property type="protein sequence ID" value="ENSEBUP00000020900.1"/>
    <property type="gene ID" value="ENSEBUG00000012915.1"/>
</dbReference>
<keyword evidence="3 10" id="KW-0808">Transferase</keyword>
<feature type="domain" description="Histidine kinase" evidence="12">
    <location>
        <begin position="242"/>
        <end position="366"/>
    </location>
</feature>
<evidence type="ECO:0000259" key="12">
    <source>
        <dbReference type="PROSITE" id="PS50109"/>
    </source>
</evidence>
<evidence type="ECO:0000256" key="7">
    <source>
        <dbReference type="ARBA" id="ARBA00022946"/>
    </source>
</evidence>
<dbReference type="PROSITE" id="PS50109">
    <property type="entry name" value="HIS_KIN"/>
    <property type="match status" value="1"/>
</dbReference>
<evidence type="ECO:0000256" key="6">
    <source>
        <dbReference type="ARBA" id="ARBA00022840"/>
    </source>
</evidence>
<dbReference type="Pfam" id="PF10436">
    <property type="entry name" value="BCDHK_Adom3"/>
    <property type="match status" value="1"/>
</dbReference>
<dbReference type="GeneTree" id="ENSGT01030000234646"/>
<dbReference type="GO" id="GO:0005524">
    <property type="term" value="F:ATP binding"/>
    <property type="evidence" value="ECO:0007669"/>
    <property type="project" value="UniProtKB-UniRule"/>
</dbReference>
<proteinExistence type="inferred from homology"/>
<dbReference type="SMART" id="SM00387">
    <property type="entry name" value="HATPase_c"/>
    <property type="match status" value="1"/>
</dbReference>
<comment type="similarity">
    <text evidence="2 10">Belongs to the PDK/BCKDK protein kinase family.</text>
</comment>
<keyword evidence="4 10" id="KW-0547">Nucleotide-binding</keyword>
<evidence type="ECO:0000256" key="11">
    <source>
        <dbReference type="SAM" id="MobiDB-lite"/>
    </source>
</evidence>
<evidence type="ECO:0000256" key="10">
    <source>
        <dbReference type="RuleBase" id="RU366032"/>
    </source>
</evidence>
<dbReference type="InterPro" id="IPR003594">
    <property type="entry name" value="HATPase_dom"/>
</dbReference>
<sequence>MMKLVRFIWKNAAAVYLPKVIEHYSEYSPSPLSIKQFLDFGTVNACERTSFAFLRHELPVRLANIMREISLLPDQLLSTTSVQLVQSWYVQSFLEMLEYEGRDPSDHKNLKNFLDTLITIRNRHNNVVPTMAQGVVEYRGAYGGETSTVNIQYFLDRFYLSRISIRMLINQHALLFGDNDNPVHPQHIGSIDPACDVMHVVQDAHENAKLLCEQYYLVSPEIKISQHNAQNKGKPIEVVYVPSHLYHMLFELFKNAMRAAIERHDNEGHPLLPVEVYIVLGKEDLTIKINDQGGGVPLRKIEQLFDYMYSSAPQPDMNSSRAAPLAGFGHGLPLSRLYARYFQGDIHLHSLEGYGTDAVLYLKALCNESYEQLPVYNKSVQRHYCSNGNQENGDWSVPSREPRNMAVHRHQSAGIIT</sequence>
<dbReference type="FunFam" id="3.30.565.10:FF:000007">
    <property type="entry name" value="Mitochondrial pyruvate dehydrogenase kinase isoform 2"/>
    <property type="match status" value="1"/>
</dbReference>
<feature type="region of interest" description="Disordered" evidence="11">
    <location>
        <begin position="389"/>
        <end position="417"/>
    </location>
</feature>
<dbReference type="CDD" id="cd16929">
    <property type="entry name" value="HATPase_PDK-like"/>
    <property type="match status" value="1"/>
</dbReference>
<evidence type="ECO:0000256" key="2">
    <source>
        <dbReference type="ARBA" id="ARBA00006155"/>
    </source>
</evidence>
<dbReference type="GO" id="GO:0010906">
    <property type="term" value="P:regulation of glucose metabolic process"/>
    <property type="evidence" value="ECO:0007669"/>
    <property type="project" value="TreeGrafter"/>
</dbReference>
<evidence type="ECO:0000256" key="8">
    <source>
        <dbReference type="ARBA" id="ARBA00023128"/>
    </source>
</evidence>
<evidence type="ECO:0000256" key="5">
    <source>
        <dbReference type="ARBA" id="ARBA00022777"/>
    </source>
</evidence>
<dbReference type="Gene3D" id="3.30.565.10">
    <property type="entry name" value="Histidine kinase-like ATPase, C-terminal domain"/>
    <property type="match status" value="1"/>
</dbReference>
<accession>A0A8C4QWY3</accession>
<dbReference type="Gene3D" id="1.20.140.20">
    <property type="entry name" value="Alpha-ketoacid/pyruvate dehydrogenase kinase, N-terminal domain"/>
    <property type="match status" value="1"/>
</dbReference>
<keyword evidence="6 10" id="KW-0067">ATP-binding</keyword>
<reference evidence="13" key="2">
    <citation type="submission" date="2025-09" db="UniProtKB">
        <authorList>
            <consortium name="Ensembl"/>
        </authorList>
    </citation>
    <scope>IDENTIFICATION</scope>
</reference>
<protein>
    <recommendedName>
        <fullName evidence="10">Protein-serine/threonine kinase</fullName>
        <ecNumber evidence="10">2.7.11.-</ecNumber>
    </recommendedName>
</protein>
<dbReference type="EC" id="2.7.11.-" evidence="10"/>
<dbReference type="InterPro" id="IPR036784">
    <property type="entry name" value="AK/P_DHK_N_sf"/>
</dbReference>
<dbReference type="InterPro" id="IPR018955">
    <property type="entry name" value="BCDHK/PDK_N"/>
</dbReference>
<dbReference type="GO" id="GO:0004740">
    <property type="term" value="F:pyruvate dehydrogenase (acetyl-transferring) kinase activity"/>
    <property type="evidence" value="ECO:0007669"/>
    <property type="project" value="UniProtKB-EC"/>
</dbReference>
<dbReference type="InterPro" id="IPR036890">
    <property type="entry name" value="HATPase_C_sf"/>
</dbReference>
<evidence type="ECO:0000313" key="13">
    <source>
        <dbReference type="Ensembl" id="ENSEBUP00000020900.1"/>
    </source>
</evidence>
<evidence type="ECO:0000256" key="4">
    <source>
        <dbReference type="ARBA" id="ARBA00022741"/>
    </source>
</evidence>
<comment type="subcellular location">
    <subcellularLocation>
        <location evidence="1 10">Mitochondrion matrix</location>
    </subcellularLocation>
</comment>
<dbReference type="SUPFAM" id="SSF55874">
    <property type="entry name" value="ATPase domain of HSP90 chaperone/DNA topoisomerase II/histidine kinase"/>
    <property type="match status" value="1"/>
</dbReference>
<evidence type="ECO:0000313" key="14">
    <source>
        <dbReference type="Proteomes" id="UP000694388"/>
    </source>
</evidence>
<keyword evidence="5 10" id="KW-0418">Kinase</keyword>
<comment type="catalytic activity">
    <reaction evidence="9">
        <text>L-seryl-[pyruvate dehydrogenase E1 alpha subunit] + ATP = O-phospho-L-seryl-[pyruvate dehydrogenase E1 alpha subunit] + ADP + H(+)</text>
        <dbReference type="Rhea" id="RHEA:23052"/>
        <dbReference type="Rhea" id="RHEA-COMP:13689"/>
        <dbReference type="Rhea" id="RHEA-COMP:13690"/>
        <dbReference type="ChEBI" id="CHEBI:15378"/>
        <dbReference type="ChEBI" id="CHEBI:29999"/>
        <dbReference type="ChEBI" id="CHEBI:30616"/>
        <dbReference type="ChEBI" id="CHEBI:83421"/>
        <dbReference type="ChEBI" id="CHEBI:456216"/>
        <dbReference type="EC" id="2.7.11.2"/>
    </reaction>
</comment>
<keyword evidence="8 10" id="KW-0496">Mitochondrion</keyword>
<dbReference type="InterPro" id="IPR039028">
    <property type="entry name" value="BCKD/PDK"/>
</dbReference>
<dbReference type="Pfam" id="PF02518">
    <property type="entry name" value="HATPase_c"/>
    <property type="match status" value="1"/>
</dbReference>
<dbReference type="PANTHER" id="PTHR11947:SF3">
    <property type="entry name" value="[PYRUVATE DEHYDROGENASE (ACETYL-TRANSFERRING)] KINASE, MITOCHONDRIAL"/>
    <property type="match status" value="1"/>
</dbReference>
<dbReference type="AlphaFoldDB" id="A0A8C4QWY3"/>
<evidence type="ECO:0000256" key="9">
    <source>
        <dbReference type="ARBA" id="ARBA00048201"/>
    </source>
</evidence>
<organism evidence="13 14">
    <name type="scientific">Eptatretus burgeri</name>
    <name type="common">Inshore hagfish</name>
    <dbReference type="NCBI Taxonomy" id="7764"/>
    <lineage>
        <taxon>Eukaryota</taxon>
        <taxon>Metazoa</taxon>
        <taxon>Chordata</taxon>
        <taxon>Craniata</taxon>
        <taxon>Vertebrata</taxon>
        <taxon>Cyclostomata</taxon>
        <taxon>Myxini</taxon>
        <taxon>Myxiniformes</taxon>
        <taxon>Myxinidae</taxon>
        <taxon>Eptatretinae</taxon>
        <taxon>Eptatretus</taxon>
    </lineage>
</organism>
<keyword evidence="14" id="KW-1185">Reference proteome</keyword>
<dbReference type="Proteomes" id="UP000694388">
    <property type="component" value="Unplaced"/>
</dbReference>
<dbReference type="PANTHER" id="PTHR11947">
    <property type="entry name" value="PYRUVATE DEHYDROGENASE KINASE"/>
    <property type="match status" value="1"/>
</dbReference>
<reference evidence="13" key="1">
    <citation type="submission" date="2025-08" db="UniProtKB">
        <authorList>
            <consortium name="Ensembl"/>
        </authorList>
    </citation>
    <scope>IDENTIFICATION</scope>
</reference>
<dbReference type="SUPFAM" id="SSF69012">
    <property type="entry name" value="alpha-ketoacid dehydrogenase kinase, N-terminal domain"/>
    <property type="match status" value="1"/>
</dbReference>
<keyword evidence="7" id="KW-0809">Transit peptide</keyword>
<evidence type="ECO:0000256" key="1">
    <source>
        <dbReference type="ARBA" id="ARBA00004305"/>
    </source>
</evidence>
<evidence type="ECO:0000256" key="3">
    <source>
        <dbReference type="ARBA" id="ARBA00022679"/>
    </source>
</evidence>